<keyword evidence="1" id="KW-1133">Transmembrane helix</keyword>
<accession>A0A6I6K1I4</accession>
<evidence type="ECO:0000313" key="2">
    <source>
        <dbReference type="EMBL" id="QGY47469.1"/>
    </source>
</evidence>
<dbReference type="AlphaFoldDB" id="A0A6I6K1I4"/>
<proteinExistence type="predicted"/>
<organism evidence="2 3">
    <name type="scientific">Maribellus comscasis</name>
    <dbReference type="NCBI Taxonomy" id="2681766"/>
    <lineage>
        <taxon>Bacteria</taxon>
        <taxon>Pseudomonadati</taxon>
        <taxon>Bacteroidota</taxon>
        <taxon>Bacteroidia</taxon>
        <taxon>Marinilabiliales</taxon>
        <taxon>Prolixibacteraceae</taxon>
        <taxon>Maribellus</taxon>
    </lineage>
</organism>
<feature type="transmembrane region" description="Helical" evidence="1">
    <location>
        <begin position="214"/>
        <end position="234"/>
    </location>
</feature>
<dbReference type="Proteomes" id="UP000428260">
    <property type="component" value="Chromosome"/>
</dbReference>
<dbReference type="RefSeq" id="WP_158871371.1">
    <property type="nucleotide sequence ID" value="NZ_CP046401.1"/>
</dbReference>
<keyword evidence="3" id="KW-1185">Reference proteome</keyword>
<dbReference type="EMBL" id="CP046401">
    <property type="protein sequence ID" value="QGY47469.1"/>
    <property type="molecule type" value="Genomic_DNA"/>
</dbReference>
<evidence type="ECO:0000256" key="1">
    <source>
        <dbReference type="SAM" id="Phobius"/>
    </source>
</evidence>
<name>A0A6I6K1I4_9BACT</name>
<sequence>MSNWHEQKKTKFFPLFIFAASMGFLEAIVVVYLRELYYPDGFRFPLQILPQWLMGVEIVREFSTLFMLFAVAWIAGKSFLQRLSVFLFIFGIWDIFYYVALKLFLSWPESLLTWDILFLIPITWLGPVLAPVICSITMILMTFIFEYFRLKNNSHKITGIELGLMITGATIIYFTFTYDLGRIIFKGNYFRSLLYLTKNQNFTQELSNYVPDNFLWGIFTIGLLVIFSGIFLYLKRNLSVKN</sequence>
<feature type="transmembrane region" description="Helical" evidence="1">
    <location>
        <begin position="157"/>
        <end position="176"/>
    </location>
</feature>
<reference evidence="2 3" key="1">
    <citation type="submission" date="2019-11" db="EMBL/GenBank/DDBJ databases">
        <authorList>
            <person name="Zheng R.K."/>
            <person name="Sun C.M."/>
        </authorList>
    </citation>
    <scope>NUCLEOTIDE SEQUENCE [LARGE SCALE GENOMIC DNA]</scope>
    <source>
        <strain evidence="2 3">WC007</strain>
    </source>
</reference>
<evidence type="ECO:0000313" key="3">
    <source>
        <dbReference type="Proteomes" id="UP000428260"/>
    </source>
</evidence>
<feature type="transmembrane region" description="Helical" evidence="1">
    <location>
        <begin position="116"/>
        <end position="145"/>
    </location>
</feature>
<gene>
    <name evidence="2" type="ORF">GM418_28505</name>
</gene>
<dbReference type="KEGG" id="mcos:GM418_28505"/>
<feature type="transmembrane region" description="Helical" evidence="1">
    <location>
        <begin position="12"/>
        <end position="32"/>
    </location>
</feature>
<protein>
    <submittedName>
        <fullName evidence="2">Uncharacterized protein</fullName>
    </submittedName>
</protein>
<keyword evidence="1" id="KW-0812">Transmembrane</keyword>
<feature type="transmembrane region" description="Helical" evidence="1">
    <location>
        <begin position="52"/>
        <end position="76"/>
    </location>
</feature>
<keyword evidence="1" id="KW-0472">Membrane</keyword>
<feature type="transmembrane region" description="Helical" evidence="1">
    <location>
        <begin position="83"/>
        <end position="104"/>
    </location>
</feature>